<name>A0ACB7ZUP2_9AGAM</name>
<reference evidence="1" key="1">
    <citation type="journal article" date="2021" name="New Phytol.">
        <title>Evolutionary innovations through gain and loss of genes in the ectomycorrhizal Boletales.</title>
        <authorList>
            <person name="Wu G."/>
            <person name="Miyauchi S."/>
            <person name="Morin E."/>
            <person name="Kuo A."/>
            <person name="Drula E."/>
            <person name="Varga T."/>
            <person name="Kohler A."/>
            <person name="Feng B."/>
            <person name="Cao Y."/>
            <person name="Lipzen A."/>
            <person name="Daum C."/>
            <person name="Hundley H."/>
            <person name="Pangilinan J."/>
            <person name="Johnson J."/>
            <person name="Barry K."/>
            <person name="LaButti K."/>
            <person name="Ng V."/>
            <person name="Ahrendt S."/>
            <person name="Min B."/>
            <person name="Choi I.G."/>
            <person name="Park H."/>
            <person name="Plett J.M."/>
            <person name="Magnuson J."/>
            <person name="Spatafora J.W."/>
            <person name="Nagy L.G."/>
            <person name="Henrissat B."/>
            <person name="Grigoriev I.V."/>
            <person name="Yang Z.L."/>
            <person name="Xu J."/>
            <person name="Martin F.M."/>
        </authorList>
    </citation>
    <scope>NUCLEOTIDE SEQUENCE</scope>
    <source>
        <strain evidence="1">ATCC 28755</strain>
    </source>
</reference>
<evidence type="ECO:0000313" key="2">
    <source>
        <dbReference type="Proteomes" id="UP000790377"/>
    </source>
</evidence>
<proteinExistence type="predicted"/>
<sequence length="114" mass="12900">MPDRRIINIIEGVKGQGFFMFIERNMSGTTRLNIMHTRCVMGSSFVADIDVRDGVLVLPDNFVSNSGGPVFATIIHRVKNDPNLTVVFGEWFEAMKLLTDTVCRSANYELQIRF</sequence>
<evidence type="ECO:0000313" key="1">
    <source>
        <dbReference type="EMBL" id="KAH7904930.1"/>
    </source>
</evidence>
<organism evidence="1 2">
    <name type="scientific">Hygrophoropsis aurantiaca</name>
    <dbReference type="NCBI Taxonomy" id="72124"/>
    <lineage>
        <taxon>Eukaryota</taxon>
        <taxon>Fungi</taxon>
        <taxon>Dikarya</taxon>
        <taxon>Basidiomycota</taxon>
        <taxon>Agaricomycotina</taxon>
        <taxon>Agaricomycetes</taxon>
        <taxon>Agaricomycetidae</taxon>
        <taxon>Boletales</taxon>
        <taxon>Coniophorineae</taxon>
        <taxon>Hygrophoropsidaceae</taxon>
        <taxon>Hygrophoropsis</taxon>
    </lineage>
</organism>
<gene>
    <name evidence="1" type="ORF">BJ138DRAFT_1118945</name>
</gene>
<accession>A0ACB7ZUP2</accession>
<protein>
    <submittedName>
        <fullName evidence="1">Uncharacterized protein</fullName>
    </submittedName>
</protein>
<dbReference type="Proteomes" id="UP000790377">
    <property type="component" value="Unassembled WGS sequence"/>
</dbReference>
<dbReference type="EMBL" id="MU268321">
    <property type="protein sequence ID" value="KAH7904930.1"/>
    <property type="molecule type" value="Genomic_DNA"/>
</dbReference>
<keyword evidence="2" id="KW-1185">Reference proteome</keyword>
<comment type="caution">
    <text evidence="1">The sequence shown here is derived from an EMBL/GenBank/DDBJ whole genome shotgun (WGS) entry which is preliminary data.</text>
</comment>